<comment type="caution">
    <text evidence="4">The sequence shown here is derived from an EMBL/GenBank/DDBJ whole genome shotgun (WGS) entry which is preliminary data.</text>
</comment>
<dbReference type="InterPro" id="IPR036388">
    <property type="entry name" value="WH-like_DNA-bd_sf"/>
</dbReference>
<proteinExistence type="predicted"/>
<dbReference type="AlphaFoldDB" id="A0A831RML1"/>
<dbReference type="Gene3D" id="3.30.70.2650">
    <property type="match status" value="1"/>
</dbReference>
<dbReference type="EMBL" id="DRKP01000083">
    <property type="protein sequence ID" value="HEB96253.1"/>
    <property type="molecule type" value="Genomic_DNA"/>
</dbReference>
<dbReference type="Pfam" id="PF20803">
    <property type="entry name" value="PaaX_M"/>
    <property type="match status" value="1"/>
</dbReference>
<dbReference type="InterPro" id="IPR012906">
    <property type="entry name" value="PaaX-like_N"/>
</dbReference>
<reference evidence="4" key="1">
    <citation type="journal article" date="2020" name="mSystems">
        <title>Genome- and Community-Level Interaction Insights into Carbon Utilization and Element Cycling Functions of Hydrothermarchaeota in Hydrothermal Sediment.</title>
        <authorList>
            <person name="Zhou Z."/>
            <person name="Liu Y."/>
            <person name="Xu W."/>
            <person name="Pan J."/>
            <person name="Luo Z.H."/>
            <person name="Li M."/>
        </authorList>
    </citation>
    <scope>NUCLEOTIDE SEQUENCE [LARGE SCALE GENOMIC DNA]</scope>
    <source>
        <strain evidence="4">HyVt-443</strain>
    </source>
</reference>
<dbReference type="Pfam" id="PF08223">
    <property type="entry name" value="PaaX_C"/>
    <property type="match status" value="1"/>
</dbReference>
<dbReference type="GO" id="GO:0006351">
    <property type="term" value="P:DNA-templated transcription"/>
    <property type="evidence" value="ECO:0007669"/>
    <property type="project" value="InterPro"/>
</dbReference>
<evidence type="ECO:0000313" key="4">
    <source>
        <dbReference type="EMBL" id="HEB96253.1"/>
    </source>
</evidence>
<dbReference type="PIRSF" id="PIRSF020623">
    <property type="entry name" value="PaaX"/>
    <property type="match status" value="1"/>
</dbReference>
<dbReference type="NCBIfam" id="TIGR02277">
    <property type="entry name" value="PaaX_trns_reg"/>
    <property type="match status" value="1"/>
</dbReference>
<protein>
    <submittedName>
        <fullName evidence="4">Phenylacetic acid degradation operon negative regulatory protein PaaX</fullName>
    </submittedName>
</protein>
<name>A0A831RML1_9GAMM</name>
<dbReference type="InterPro" id="IPR011965">
    <property type="entry name" value="PaaX_trns_reg"/>
</dbReference>
<evidence type="ECO:0000259" key="3">
    <source>
        <dbReference type="Pfam" id="PF20803"/>
    </source>
</evidence>
<feature type="domain" description="Transcriptional repressor PaaX-like central Cas2-like" evidence="3">
    <location>
        <begin position="110"/>
        <end position="181"/>
    </location>
</feature>
<gene>
    <name evidence="4" type="primary">paaX</name>
    <name evidence="4" type="ORF">ENI96_07465</name>
</gene>
<dbReference type="Proteomes" id="UP000886251">
    <property type="component" value="Unassembled WGS sequence"/>
</dbReference>
<dbReference type="Pfam" id="PF07848">
    <property type="entry name" value="PaaX"/>
    <property type="match status" value="1"/>
</dbReference>
<feature type="domain" description="Transcriptional repressor PaaX-like C-terminal" evidence="2">
    <location>
        <begin position="199"/>
        <end position="289"/>
    </location>
</feature>
<dbReference type="Gene3D" id="1.10.10.10">
    <property type="entry name" value="Winged helix-like DNA-binding domain superfamily/Winged helix DNA-binding domain"/>
    <property type="match status" value="1"/>
</dbReference>
<dbReference type="InterPro" id="IPR036390">
    <property type="entry name" value="WH_DNA-bd_sf"/>
</dbReference>
<organism evidence="4">
    <name type="scientific">Sedimenticola thiotaurini</name>
    <dbReference type="NCBI Taxonomy" id="1543721"/>
    <lineage>
        <taxon>Bacteria</taxon>
        <taxon>Pseudomonadati</taxon>
        <taxon>Pseudomonadota</taxon>
        <taxon>Gammaproteobacteria</taxon>
        <taxon>Chromatiales</taxon>
        <taxon>Sedimenticolaceae</taxon>
        <taxon>Sedimenticola</taxon>
    </lineage>
</organism>
<evidence type="ECO:0000259" key="2">
    <source>
        <dbReference type="Pfam" id="PF08223"/>
    </source>
</evidence>
<accession>A0A831RML1</accession>
<dbReference type="SUPFAM" id="SSF46785">
    <property type="entry name" value="Winged helix' DNA-binding domain"/>
    <property type="match status" value="1"/>
</dbReference>
<dbReference type="PANTHER" id="PTHR30319">
    <property type="entry name" value="PHENYLACETIC ACID REGULATOR-RELATED TRANSCRIPTIONAL REPRESSOR"/>
    <property type="match status" value="1"/>
</dbReference>
<dbReference type="InterPro" id="IPR048846">
    <property type="entry name" value="PaaX-like_central"/>
</dbReference>
<sequence length="318" mass="36636">MATSDFESRCRRMTSRFQREVPRRTPSLIATLFGDVVEAHGGEISLGSLIRLAAPLGPNERLVRTSVYRLAQDGWITGTRRGRRSFYRLTDSARERVSGFDRRIYYLRRRHWDGHWRLLFTGTQGIDAEQRAELRKRLTWLGFGIIAPNVYGHPTASLEPVWELFEELGVSDRTVAMRAASYDEIHGLGNREMVRQCFRTDELGQEYRQFIQRYRPLAAALEGKRGRIGRDPEACFILRIMLIHQYRHILLKDPDLPAPLLPDPWAGHQAQRLCAVIYRAVLPASEEYILGIGEDREGPFRDIGEKHRDRFAGLLPAP</sequence>
<feature type="domain" description="Transcriptional repressor PaaX-like N-terminal" evidence="1">
    <location>
        <begin position="24"/>
        <end position="92"/>
    </location>
</feature>
<dbReference type="Gene3D" id="1.20.58.1460">
    <property type="match status" value="1"/>
</dbReference>
<evidence type="ECO:0000259" key="1">
    <source>
        <dbReference type="Pfam" id="PF07848"/>
    </source>
</evidence>
<dbReference type="PANTHER" id="PTHR30319:SF1">
    <property type="entry name" value="TRANSCRIPTIONAL REPRESSOR PAAX"/>
    <property type="match status" value="1"/>
</dbReference>
<dbReference type="InterPro" id="IPR013225">
    <property type="entry name" value="PaaX_C"/>
</dbReference>